<dbReference type="AlphaFoldDB" id="A0A285UPM4"/>
<protein>
    <submittedName>
        <fullName evidence="1">Uncharacterized protein</fullName>
    </submittedName>
</protein>
<name>A0A285UPM4_9STAP</name>
<reference evidence="2" key="1">
    <citation type="submission" date="2017-08" db="EMBL/GenBank/DDBJ databases">
        <authorList>
            <person name="Varghese N."/>
            <person name="Submissions S."/>
        </authorList>
    </citation>
    <scope>NUCLEOTIDE SEQUENCE [LARGE SCALE GENOMIC DNA]</scope>
    <source>
        <strain evidence="2">DSM 23173</strain>
    </source>
</reference>
<organism evidence="1 2">
    <name type="scientific">Salinicoccus kekensis</name>
    <dbReference type="NCBI Taxonomy" id="714307"/>
    <lineage>
        <taxon>Bacteria</taxon>
        <taxon>Bacillati</taxon>
        <taxon>Bacillota</taxon>
        <taxon>Bacilli</taxon>
        <taxon>Bacillales</taxon>
        <taxon>Staphylococcaceae</taxon>
        <taxon>Salinicoccus</taxon>
    </lineage>
</organism>
<dbReference type="Proteomes" id="UP000219412">
    <property type="component" value="Unassembled WGS sequence"/>
</dbReference>
<dbReference type="RefSeq" id="WP_097041872.1">
    <property type="nucleotide sequence ID" value="NZ_OBQF01000005.1"/>
</dbReference>
<evidence type="ECO:0000313" key="1">
    <source>
        <dbReference type="EMBL" id="SOC43820.1"/>
    </source>
</evidence>
<dbReference type="OrthoDB" id="2404147at2"/>
<keyword evidence="2" id="KW-1185">Reference proteome</keyword>
<dbReference type="EMBL" id="OBQF01000005">
    <property type="protein sequence ID" value="SOC43820.1"/>
    <property type="molecule type" value="Genomic_DNA"/>
</dbReference>
<sequence>MKNVRELFSELDDWKAYTPASTMSSIAKLNHISSLEREIKNRIDVEDYKDYILSKEGNRSLES</sequence>
<proteinExistence type="predicted"/>
<gene>
    <name evidence="1" type="ORF">SAMN05878391_2119</name>
</gene>
<accession>A0A285UPM4</accession>
<evidence type="ECO:0000313" key="2">
    <source>
        <dbReference type="Proteomes" id="UP000219412"/>
    </source>
</evidence>